<dbReference type="SUPFAM" id="SSF46785">
    <property type="entry name" value="Winged helix' DNA-binding domain"/>
    <property type="match status" value="1"/>
</dbReference>
<dbReference type="Pfam" id="PF09339">
    <property type="entry name" value="HTH_IclR"/>
    <property type="match status" value="1"/>
</dbReference>
<proteinExistence type="predicted"/>
<dbReference type="PANTHER" id="PTHR30136">
    <property type="entry name" value="HELIX-TURN-HELIX TRANSCRIPTIONAL REGULATOR, ICLR FAMILY"/>
    <property type="match status" value="1"/>
</dbReference>
<evidence type="ECO:0000313" key="6">
    <source>
        <dbReference type="Proteomes" id="UP000234190"/>
    </source>
</evidence>
<keyword evidence="6" id="KW-1185">Reference proteome</keyword>
<dbReference type="Proteomes" id="UP000234190">
    <property type="component" value="Unassembled WGS sequence"/>
</dbReference>
<dbReference type="Gene3D" id="1.10.10.10">
    <property type="entry name" value="Winged helix-like DNA-binding domain superfamily/Winged helix DNA-binding domain"/>
    <property type="match status" value="1"/>
</dbReference>
<dbReference type="GO" id="GO:0003700">
    <property type="term" value="F:DNA-binding transcription factor activity"/>
    <property type="evidence" value="ECO:0007669"/>
    <property type="project" value="TreeGrafter"/>
</dbReference>
<dbReference type="AlphaFoldDB" id="A0A2N4U4E3"/>
<dbReference type="SUPFAM" id="SSF55781">
    <property type="entry name" value="GAF domain-like"/>
    <property type="match status" value="1"/>
</dbReference>
<reference evidence="5 6" key="1">
    <citation type="submission" date="2017-10" db="EMBL/GenBank/DDBJ databases">
        <title>Two draft genome sequences of Pusillimonas sp. strains isolated from a nitrate- and radionuclide-contaminated groundwater in Russia.</title>
        <authorList>
            <person name="Grouzdev D.S."/>
            <person name="Tourova T.P."/>
            <person name="Goeva M.A."/>
            <person name="Babich T.L."/>
            <person name="Sokolova D.S."/>
            <person name="Abdullin R."/>
            <person name="Poltaraus A.B."/>
            <person name="Toshchakov S.V."/>
            <person name="Nazina T.N."/>
        </authorList>
    </citation>
    <scope>NUCLEOTIDE SEQUENCE [LARGE SCALE GENOMIC DNA]</scope>
    <source>
        <strain evidence="5 6">JR1/69-3-13</strain>
    </source>
</reference>
<comment type="caution">
    <text evidence="5">The sequence shown here is derived from an EMBL/GenBank/DDBJ whole genome shotgun (WGS) entry which is preliminary data.</text>
</comment>
<accession>A0A2N4U4E3</accession>
<evidence type="ECO:0000313" key="5">
    <source>
        <dbReference type="EMBL" id="PLC49895.1"/>
    </source>
</evidence>
<keyword evidence="2" id="KW-0238">DNA-binding</keyword>
<dbReference type="PANTHER" id="PTHR30136:SF35">
    <property type="entry name" value="HTH-TYPE TRANSCRIPTIONAL REGULATOR RV1719"/>
    <property type="match status" value="1"/>
</dbReference>
<sequence length="250" mass="27006">MVGETLKNVKSAVRALQLLELFDRVQMPLTLREIVQLTGIPQSSAAVLLNTLVNLSYIAHDRRAHEYVPTAQVAHLGKWIGDDGVASDPFVVRAVAGLNQATGETAVAAVRRGTYARYVLVKQEKRPTVVPTLAGVLRPICTSGTGLALLSKLDETELKKVVHQAQRDRRGLVKKASLKQVRQQIEHLLQYGFVASRSGVFEGTGMVAAALPTPINGDFVALAVGGPLSRLDAKMSTIVQHLRQSVGTFD</sequence>
<keyword evidence="3" id="KW-0804">Transcription</keyword>
<dbReference type="InterPro" id="IPR036390">
    <property type="entry name" value="WH_DNA-bd_sf"/>
</dbReference>
<gene>
    <name evidence="5" type="ORF">CR159_11475</name>
</gene>
<dbReference type="InterPro" id="IPR005471">
    <property type="entry name" value="Tscrpt_reg_IclR_N"/>
</dbReference>
<keyword evidence="1" id="KW-0805">Transcription regulation</keyword>
<organism evidence="5 6">
    <name type="scientific">Pollutimonas subterranea</name>
    <dbReference type="NCBI Taxonomy" id="2045210"/>
    <lineage>
        <taxon>Bacteria</taxon>
        <taxon>Pseudomonadati</taxon>
        <taxon>Pseudomonadota</taxon>
        <taxon>Betaproteobacteria</taxon>
        <taxon>Burkholderiales</taxon>
        <taxon>Alcaligenaceae</taxon>
        <taxon>Pollutimonas</taxon>
    </lineage>
</organism>
<evidence type="ECO:0000256" key="1">
    <source>
        <dbReference type="ARBA" id="ARBA00023015"/>
    </source>
</evidence>
<dbReference type="GO" id="GO:0003677">
    <property type="term" value="F:DNA binding"/>
    <property type="evidence" value="ECO:0007669"/>
    <property type="project" value="UniProtKB-KW"/>
</dbReference>
<evidence type="ECO:0000259" key="4">
    <source>
        <dbReference type="PROSITE" id="PS51077"/>
    </source>
</evidence>
<dbReference type="Gene3D" id="3.30.450.40">
    <property type="match status" value="1"/>
</dbReference>
<dbReference type="GO" id="GO:0045892">
    <property type="term" value="P:negative regulation of DNA-templated transcription"/>
    <property type="evidence" value="ECO:0007669"/>
    <property type="project" value="TreeGrafter"/>
</dbReference>
<dbReference type="InterPro" id="IPR014757">
    <property type="entry name" value="Tscrpt_reg_IclR_C"/>
</dbReference>
<evidence type="ECO:0000256" key="2">
    <source>
        <dbReference type="ARBA" id="ARBA00023125"/>
    </source>
</evidence>
<evidence type="ECO:0000256" key="3">
    <source>
        <dbReference type="ARBA" id="ARBA00023163"/>
    </source>
</evidence>
<dbReference type="InterPro" id="IPR050707">
    <property type="entry name" value="HTH_MetabolicPath_Reg"/>
</dbReference>
<dbReference type="EMBL" id="PDNW01000008">
    <property type="protein sequence ID" value="PLC49895.1"/>
    <property type="molecule type" value="Genomic_DNA"/>
</dbReference>
<dbReference type="Pfam" id="PF01614">
    <property type="entry name" value="IclR_C"/>
    <property type="match status" value="1"/>
</dbReference>
<protein>
    <recommendedName>
        <fullName evidence="4">HTH iclR-type domain-containing protein</fullName>
    </recommendedName>
</protein>
<dbReference type="InterPro" id="IPR029016">
    <property type="entry name" value="GAF-like_dom_sf"/>
</dbReference>
<dbReference type="PROSITE" id="PS51077">
    <property type="entry name" value="HTH_ICLR"/>
    <property type="match status" value="1"/>
</dbReference>
<feature type="domain" description="HTH iclR-type" evidence="4">
    <location>
        <begin position="9"/>
        <end position="71"/>
    </location>
</feature>
<name>A0A2N4U4E3_9BURK</name>
<dbReference type="InterPro" id="IPR036388">
    <property type="entry name" value="WH-like_DNA-bd_sf"/>
</dbReference>